<dbReference type="GO" id="GO:0070006">
    <property type="term" value="F:metalloaminopeptidase activity"/>
    <property type="evidence" value="ECO:0007669"/>
    <property type="project" value="TreeGrafter"/>
</dbReference>
<evidence type="ECO:0000259" key="3">
    <source>
        <dbReference type="PROSITE" id="PS52013"/>
    </source>
</evidence>
<dbReference type="PANTHER" id="PTHR43330:SF7">
    <property type="entry name" value="METHIONINE AMINOPEPTIDASE 1"/>
    <property type="match status" value="1"/>
</dbReference>
<protein>
    <recommendedName>
        <fullName evidence="3">C6H2-type domain-containing protein</fullName>
    </recommendedName>
</protein>
<dbReference type="PROSITE" id="PS52013">
    <property type="entry name" value="ZF_C6H2"/>
    <property type="match status" value="1"/>
</dbReference>
<evidence type="ECO:0000313" key="4">
    <source>
        <dbReference type="EnsemblMetazoa" id="XP_003247014.2"/>
    </source>
</evidence>
<dbReference type="Proteomes" id="UP000007819">
    <property type="component" value="Chromosome A1"/>
</dbReference>
<dbReference type="Gene3D" id="6.10.140.2220">
    <property type="match status" value="1"/>
</dbReference>
<sequence length="148" mass="16692">MSASLANRTCETAGCGSKANLQCPTCIKLDIPGSYFCSQECFKGNWSTHKALHKAGQNSNGIIEPFNPWPDYVFTGPLRPHRTSPARTVPGHIQKPDYAEHPDGTPLSEQSVKLSSHIKVLNDEEQEQMRIACKVFRYLEFHIRKKHR</sequence>
<accession>A0A8R1W702</accession>
<evidence type="ECO:0000256" key="2">
    <source>
        <dbReference type="SAM" id="MobiDB-lite"/>
    </source>
</evidence>
<dbReference type="Pfam" id="PF15801">
    <property type="entry name" value="zf-C6H2"/>
    <property type="match status" value="1"/>
</dbReference>
<dbReference type="InterPro" id="IPR036005">
    <property type="entry name" value="Creatinase/aminopeptidase-like"/>
</dbReference>
<keyword evidence="5" id="KW-1185">Reference proteome</keyword>
<comment type="similarity">
    <text evidence="1">Belongs to the peptidase M24A family. Methionine aminopeptidase type 1 subfamily.</text>
</comment>
<dbReference type="InterPro" id="IPR031615">
    <property type="entry name" value="Zfn-C6H2"/>
</dbReference>
<reference evidence="4" key="2">
    <citation type="submission" date="2022-06" db="UniProtKB">
        <authorList>
            <consortium name="EnsemblMetazoa"/>
        </authorList>
    </citation>
    <scope>IDENTIFICATION</scope>
</reference>
<feature type="compositionally biased region" description="Basic and acidic residues" evidence="2">
    <location>
        <begin position="94"/>
        <end position="103"/>
    </location>
</feature>
<dbReference type="Gene3D" id="3.90.230.10">
    <property type="entry name" value="Creatinase/methionine aminopeptidase superfamily"/>
    <property type="match status" value="1"/>
</dbReference>
<name>A0A8R1W702_ACYPI</name>
<dbReference type="GO" id="GO:0005829">
    <property type="term" value="C:cytosol"/>
    <property type="evidence" value="ECO:0007669"/>
    <property type="project" value="TreeGrafter"/>
</dbReference>
<keyword evidence="1" id="KW-0862">Zinc</keyword>
<keyword evidence="1" id="KW-0863">Zinc-finger</keyword>
<feature type="domain" description="C6H2-type" evidence="3">
    <location>
        <begin position="7"/>
        <end position="60"/>
    </location>
</feature>
<dbReference type="AlphaFoldDB" id="A0A8R1W702"/>
<keyword evidence="1" id="KW-0479">Metal-binding</keyword>
<dbReference type="EnsemblMetazoa" id="XM_003246966.3">
    <property type="protein sequence ID" value="XP_003247014.2"/>
    <property type="gene ID" value="LOC100575411"/>
</dbReference>
<dbReference type="RefSeq" id="XP_003247014.2">
    <property type="nucleotide sequence ID" value="XM_003246966.3"/>
</dbReference>
<proteinExistence type="inferred from homology"/>
<feature type="region of interest" description="Disordered" evidence="2">
    <location>
        <begin position="83"/>
        <end position="109"/>
    </location>
</feature>
<evidence type="ECO:0000313" key="5">
    <source>
        <dbReference type="Proteomes" id="UP000007819"/>
    </source>
</evidence>
<dbReference type="PANTHER" id="PTHR43330">
    <property type="entry name" value="METHIONINE AMINOPEPTIDASE"/>
    <property type="match status" value="1"/>
</dbReference>
<reference evidence="5" key="1">
    <citation type="submission" date="2010-06" db="EMBL/GenBank/DDBJ databases">
        <authorList>
            <person name="Jiang H."/>
            <person name="Abraham K."/>
            <person name="Ali S."/>
            <person name="Alsbrooks S.L."/>
            <person name="Anim B.N."/>
            <person name="Anosike U.S."/>
            <person name="Attaway T."/>
            <person name="Bandaranaike D.P."/>
            <person name="Battles P.K."/>
            <person name="Bell S.N."/>
            <person name="Bell A.V."/>
            <person name="Beltran B."/>
            <person name="Bickham C."/>
            <person name="Bustamante Y."/>
            <person name="Caleb T."/>
            <person name="Canada A."/>
            <person name="Cardenas V."/>
            <person name="Carter K."/>
            <person name="Chacko J."/>
            <person name="Chandrabose M.N."/>
            <person name="Chavez D."/>
            <person name="Chavez A."/>
            <person name="Chen L."/>
            <person name="Chu H.-S."/>
            <person name="Claassen K.J."/>
            <person name="Cockrell R."/>
            <person name="Collins M."/>
            <person name="Cooper J.A."/>
            <person name="Cree A."/>
            <person name="Curry S.M."/>
            <person name="Da Y."/>
            <person name="Dao M.D."/>
            <person name="Das B."/>
            <person name="Davila M.-L."/>
            <person name="Davy-Carroll L."/>
            <person name="Denson S."/>
            <person name="Dinh H."/>
            <person name="Ebong V.E."/>
            <person name="Edwards J.R."/>
            <person name="Egan A."/>
            <person name="El-Daye J."/>
            <person name="Escobedo L."/>
            <person name="Fernandez S."/>
            <person name="Fernando P.R."/>
            <person name="Flagg N."/>
            <person name="Forbes L.D."/>
            <person name="Fowler R.G."/>
            <person name="Fu Q."/>
            <person name="Gabisi R.A."/>
            <person name="Ganer J."/>
            <person name="Garbino Pronczuk A."/>
            <person name="Garcia R.M."/>
            <person name="Garner T."/>
            <person name="Garrett T.E."/>
            <person name="Gonzalez D.A."/>
            <person name="Hamid H."/>
            <person name="Hawkins E.S."/>
            <person name="Hirani K."/>
            <person name="Hogues M.E."/>
            <person name="Hollins B."/>
            <person name="Hsiao C.-H."/>
            <person name="Jabil R."/>
            <person name="James M.L."/>
            <person name="Jhangiani S.N."/>
            <person name="Johnson B."/>
            <person name="Johnson Q."/>
            <person name="Joshi V."/>
            <person name="Kalu J.B."/>
            <person name="Kam C."/>
            <person name="Kashfia A."/>
            <person name="Keebler J."/>
            <person name="Kisamo H."/>
            <person name="Kovar C.L."/>
            <person name="Lago L.A."/>
            <person name="Lai C.-Y."/>
            <person name="Laidlaw J."/>
            <person name="Lara F."/>
            <person name="Le T.-K."/>
            <person name="Lee S.L."/>
            <person name="Legall F.H."/>
            <person name="Lemon S.J."/>
            <person name="Lewis L.R."/>
            <person name="Li B."/>
            <person name="Liu Y."/>
            <person name="Liu Y.-S."/>
            <person name="Lopez J."/>
            <person name="Lozado R.J."/>
            <person name="Lu J."/>
            <person name="Madu R.C."/>
            <person name="Maheshwari M."/>
            <person name="Maheshwari R."/>
            <person name="Malloy K."/>
            <person name="Martinez E."/>
            <person name="Mathew T."/>
            <person name="Mercado I.C."/>
            <person name="Mercado C."/>
            <person name="Meyer B."/>
            <person name="Montgomery K."/>
            <person name="Morgan M.B."/>
            <person name="Munidasa M."/>
            <person name="Nazareth L.V."/>
            <person name="Nelson J."/>
            <person name="Ng B.M."/>
            <person name="Nguyen N.B."/>
            <person name="Nguyen P.Q."/>
            <person name="Nguyen T."/>
            <person name="Obregon M."/>
            <person name="Okwuonu G.O."/>
            <person name="Onwere C.G."/>
            <person name="Orozco G."/>
            <person name="Parra A."/>
            <person name="Patel S."/>
            <person name="Patil S."/>
            <person name="Perez A."/>
            <person name="Perez Y."/>
            <person name="Pham C."/>
            <person name="Primus E.L."/>
            <person name="Pu L.-L."/>
            <person name="Puazo M."/>
            <person name="Qin X."/>
            <person name="Quiroz J.B."/>
            <person name="Reese J."/>
            <person name="Richards S."/>
            <person name="Rives C.M."/>
            <person name="Robberts R."/>
            <person name="Ruiz S.J."/>
            <person name="Ruiz M.J."/>
            <person name="Santibanez J."/>
            <person name="Schneider B.W."/>
            <person name="Sisson I."/>
            <person name="Smith M."/>
            <person name="Sodergren E."/>
            <person name="Song X.-Z."/>
            <person name="Song B.B."/>
            <person name="Summersgill H."/>
            <person name="Thelus R."/>
            <person name="Thornton R.D."/>
            <person name="Trejos Z.Y."/>
            <person name="Usmani K."/>
            <person name="Vattathil S."/>
            <person name="Villasana D."/>
            <person name="Walker D.L."/>
            <person name="Wang S."/>
            <person name="Wang K."/>
            <person name="White C.S."/>
            <person name="Williams A.C."/>
            <person name="Williamson J."/>
            <person name="Wilson K."/>
            <person name="Woghiren I.O."/>
            <person name="Woodworth J.R."/>
            <person name="Worley K.C."/>
            <person name="Wright R.A."/>
            <person name="Wu W."/>
            <person name="Young L."/>
            <person name="Zhang L."/>
            <person name="Zhang J."/>
            <person name="Zhu Y."/>
            <person name="Muzny D.M."/>
            <person name="Weinstock G."/>
            <person name="Gibbs R.A."/>
        </authorList>
    </citation>
    <scope>NUCLEOTIDE SEQUENCE [LARGE SCALE GENOMIC DNA]</scope>
    <source>
        <strain evidence="5">LSR1</strain>
    </source>
</reference>
<dbReference type="OrthoDB" id="3209743at2759"/>
<dbReference type="GeneID" id="100575411"/>
<evidence type="ECO:0000256" key="1">
    <source>
        <dbReference type="PROSITE-ProRule" id="PRU01357"/>
    </source>
</evidence>
<dbReference type="GO" id="GO:0008270">
    <property type="term" value="F:zinc ion binding"/>
    <property type="evidence" value="ECO:0007669"/>
    <property type="project" value="UniProtKB-KW"/>
</dbReference>
<organism evidence="4 5">
    <name type="scientific">Acyrthosiphon pisum</name>
    <name type="common">Pea aphid</name>
    <dbReference type="NCBI Taxonomy" id="7029"/>
    <lineage>
        <taxon>Eukaryota</taxon>
        <taxon>Metazoa</taxon>
        <taxon>Ecdysozoa</taxon>
        <taxon>Arthropoda</taxon>
        <taxon>Hexapoda</taxon>
        <taxon>Insecta</taxon>
        <taxon>Pterygota</taxon>
        <taxon>Neoptera</taxon>
        <taxon>Paraneoptera</taxon>
        <taxon>Hemiptera</taxon>
        <taxon>Sternorrhyncha</taxon>
        <taxon>Aphidomorpha</taxon>
        <taxon>Aphidoidea</taxon>
        <taxon>Aphididae</taxon>
        <taxon>Macrosiphini</taxon>
        <taxon>Acyrthosiphon</taxon>
    </lineage>
</organism>
<dbReference type="KEGG" id="api:100575411"/>